<dbReference type="PANTHER" id="PTHR46797:SF1">
    <property type="entry name" value="METHYLPHOSPHONATE SYNTHASE"/>
    <property type="match status" value="1"/>
</dbReference>
<name>A0A243BMG6_BACTU</name>
<dbReference type="SUPFAM" id="SSF48452">
    <property type="entry name" value="TPR-like"/>
    <property type="match status" value="1"/>
</dbReference>
<proteinExistence type="predicted"/>
<protein>
    <submittedName>
        <fullName evidence="3">Transcriptional regulator</fullName>
    </submittedName>
</protein>
<dbReference type="PROSITE" id="PS50943">
    <property type="entry name" value="HTH_CROC1"/>
    <property type="match status" value="1"/>
</dbReference>
<accession>A0A243BMG6</accession>
<comment type="caution">
    <text evidence="3">The sequence shown here is derived from an EMBL/GenBank/DDBJ whole genome shotgun (WGS) entry which is preliminary data.</text>
</comment>
<dbReference type="RefSeq" id="WP_088119160.1">
    <property type="nucleotide sequence ID" value="NZ_NFDL01000029.1"/>
</dbReference>
<gene>
    <name evidence="3" type="ORF">BK742_07810</name>
</gene>
<evidence type="ECO:0000259" key="2">
    <source>
        <dbReference type="PROSITE" id="PS50943"/>
    </source>
</evidence>
<dbReference type="AlphaFoldDB" id="A0A243BMG6"/>
<dbReference type="SMART" id="SM00530">
    <property type="entry name" value="HTH_XRE"/>
    <property type="match status" value="1"/>
</dbReference>
<dbReference type="Proteomes" id="UP000195089">
    <property type="component" value="Unassembled WGS sequence"/>
</dbReference>
<reference evidence="3 4" key="1">
    <citation type="submission" date="2016-10" db="EMBL/GenBank/DDBJ databases">
        <title>Comparative genomics of Bacillus thuringiensis reveals a path to pathogens against multiple invertebrate hosts.</title>
        <authorList>
            <person name="Zheng J."/>
            <person name="Gao Q."/>
            <person name="Liu H."/>
            <person name="Peng D."/>
            <person name="Ruan L."/>
            <person name="Sun M."/>
        </authorList>
    </citation>
    <scope>NUCLEOTIDE SEQUENCE [LARGE SCALE GENOMIC DNA]</scope>
    <source>
        <strain evidence="3">BGSC 4BX1</strain>
    </source>
</reference>
<sequence length="403" mass="47240">MATLGEKIKALRKEKKLTQTELAGSELTKSMLSQIENGKATPSMKTLQYIAEKLGCETSFLLEEDDDEIVELIQKMERLIKNKCDEVYETLLPIVQKELPSTLNTARLYKQFITAAAVMNDYNIEYYVETAISIFEKYTLYRESTETKLLFYYMLFKQKKYKECLQMIATIRDEYKAKNLEMDLITHIQLYLKEAIILLAYGNYEKCEKVILDALAFSKKHQVYYKTDEFYRILSYQKIITTDKEQYLYYIKKSEQFAIFTEDTLSAANIDILKAYYYNTVTKEYTIALEHLEQFREKLKNDPIFQDDGLYYLEKGKSLYGLKRYTEALETLKQATIPDYMSHPLDQSWVLTAGSYRALCYIELQDKKSALTEAKEAVQAIDSYPDSIFTSFIKETLQIIQKL</sequence>
<organism evidence="3 4">
    <name type="scientific">Bacillus thuringiensis serovar pingluonsis</name>
    <dbReference type="NCBI Taxonomy" id="180881"/>
    <lineage>
        <taxon>Bacteria</taxon>
        <taxon>Bacillati</taxon>
        <taxon>Bacillota</taxon>
        <taxon>Bacilli</taxon>
        <taxon>Bacillales</taxon>
        <taxon>Bacillaceae</taxon>
        <taxon>Bacillus</taxon>
        <taxon>Bacillus cereus group</taxon>
    </lineage>
</organism>
<dbReference type="InterPro" id="IPR050807">
    <property type="entry name" value="TransReg_Diox_bact_type"/>
</dbReference>
<dbReference type="Pfam" id="PF01381">
    <property type="entry name" value="HTH_3"/>
    <property type="match status" value="1"/>
</dbReference>
<dbReference type="EMBL" id="NFDL01000029">
    <property type="protein sequence ID" value="OTY47593.1"/>
    <property type="molecule type" value="Genomic_DNA"/>
</dbReference>
<dbReference type="InterPro" id="IPR001387">
    <property type="entry name" value="Cro/C1-type_HTH"/>
</dbReference>
<dbReference type="SUPFAM" id="SSF47413">
    <property type="entry name" value="lambda repressor-like DNA-binding domains"/>
    <property type="match status" value="1"/>
</dbReference>
<evidence type="ECO:0000256" key="1">
    <source>
        <dbReference type="ARBA" id="ARBA00023125"/>
    </source>
</evidence>
<evidence type="ECO:0000313" key="4">
    <source>
        <dbReference type="Proteomes" id="UP000195089"/>
    </source>
</evidence>
<feature type="domain" description="HTH cro/C1-type" evidence="2">
    <location>
        <begin position="8"/>
        <end position="61"/>
    </location>
</feature>
<dbReference type="InterPro" id="IPR011990">
    <property type="entry name" value="TPR-like_helical_dom_sf"/>
</dbReference>
<dbReference type="InterPro" id="IPR010982">
    <property type="entry name" value="Lambda_DNA-bd_dom_sf"/>
</dbReference>
<dbReference type="GO" id="GO:0003700">
    <property type="term" value="F:DNA-binding transcription factor activity"/>
    <property type="evidence" value="ECO:0007669"/>
    <property type="project" value="TreeGrafter"/>
</dbReference>
<dbReference type="PANTHER" id="PTHR46797">
    <property type="entry name" value="HTH-TYPE TRANSCRIPTIONAL REGULATOR"/>
    <property type="match status" value="1"/>
</dbReference>
<dbReference type="GO" id="GO:0003677">
    <property type="term" value="F:DNA binding"/>
    <property type="evidence" value="ECO:0007669"/>
    <property type="project" value="UniProtKB-KW"/>
</dbReference>
<evidence type="ECO:0000313" key="3">
    <source>
        <dbReference type="EMBL" id="OTY47593.1"/>
    </source>
</evidence>
<dbReference type="GO" id="GO:0005829">
    <property type="term" value="C:cytosol"/>
    <property type="evidence" value="ECO:0007669"/>
    <property type="project" value="TreeGrafter"/>
</dbReference>
<dbReference type="CDD" id="cd00093">
    <property type="entry name" value="HTH_XRE"/>
    <property type="match status" value="1"/>
</dbReference>
<keyword evidence="1" id="KW-0238">DNA-binding</keyword>
<dbReference type="Gene3D" id="1.25.40.10">
    <property type="entry name" value="Tetratricopeptide repeat domain"/>
    <property type="match status" value="2"/>
</dbReference>